<dbReference type="GO" id="GO:0008482">
    <property type="term" value="F:sulfite oxidase activity"/>
    <property type="evidence" value="ECO:0007669"/>
    <property type="project" value="TreeGrafter"/>
</dbReference>
<dbReference type="SUPFAM" id="SSF52343">
    <property type="entry name" value="Ferredoxin reductase-like, C-terminal NADP-linked domain"/>
    <property type="match status" value="1"/>
</dbReference>
<dbReference type="Pfam" id="PF00173">
    <property type="entry name" value="Cyt-b5"/>
    <property type="match status" value="1"/>
</dbReference>
<dbReference type="InterPro" id="IPR036400">
    <property type="entry name" value="Cyt_B5-like_heme/steroid_sf"/>
</dbReference>
<keyword evidence="10" id="KW-0274">FAD</keyword>
<dbReference type="InterPro" id="IPR012137">
    <property type="entry name" value="Nitr_rd_NADH"/>
</dbReference>
<evidence type="ECO:0000259" key="18">
    <source>
        <dbReference type="PROSITE" id="PS50255"/>
    </source>
</evidence>
<dbReference type="GO" id="GO:0042128">
    <property type="term" value="P:nitrate assimilation"/>
    <property type="evidence" value="ECO:0007669"/>
    <property type="project" value="UniProtKB-KW"/>
</dbReference>
<evidence type="ECO:0000256" key="11">
    <source>
        <dbReference type="ARBA" id="ARBA00023002"/>
    </source>
</evidence>
<dbReference type="Gene3D" id="3.10.120.10">
    <property type="entry name" value="Cytochrome b5-like heme/steroid binding domain"/>
    <property type="match status" value="1"/>
</dbReference>
<dbReference type="InterPro" id="IPR017938">
    <property type="entry name" value="Riboflavin_synthase-like_b-brl"/>
</dbReference>
<dbReference type="SUPFAM" id="SSF55856">
    <property type="entry name" value="Cytochrome b5-like heme/steroid binding domain"/>
    <property type="match status" value="1"/>
</dbReference>
<dbReference type="Pfam" id="PF00970">
    <property type="entry name" value="FAD_binding_6"/>
    <property type="match status" value="1"/>
</dbReference>
<sequence length="877" mass="95984">MTVLLAGEDSAHGSGSAGAAMKANGYSTEAPAASPQAPAAECGQAPVEEPLQPGTDEYKLHLPVTEVLDADKGTKDEWIPRHPDLVRLTGRHPFNVEPIPSRLFESYITPPSLHYVRNHGAVPQIKWEEHRLAVNGLVSAATTFTMDDILAMPSVDVTCTLTCAGNRRKEENMVKQTIGFNWGPSGTGCSTWTGVRVSDLLQRCGMKTPKEGARHVCFRGPKGELPKGDDGSYGTSVTWVKAMDPASDVILAYKQNGRLLTPDHGYPLRLIIPGYIGGRMIKWLEEITVTEVESQNYYHFHDNRVLPSHVDEALANSEGWWYKPDFIINDLNVQSAIGYPAHEEVVPLAAGTYAVRGYAYCGNGNKIIRCEVSLDDGKSWRLGSVTHEGQPTEYGKHWGWVWWSLEVPIAELLTTPEIICRAWDSSMNTQPNTFTWNVMGMMNNCCYRVKIHPRQTTDGRFALQFEHPTIAGPTVGGWMNRAEDVAAAAAVTVAPPPAPAGAKSFTMAEVEQHTTMESAWFVVDGKVYDATPFLKDHPGGADSILLVAGTDATDEFNAIHSLKAKKQLLEYYIGELAEEGQEAAAPAPATPAPAAAIGTAVPVANGAAPAAAAPEELVALNPRKRQSFKLIEKEALSHNTRRFRFALQSPQHRFGLPVGKHVFLYAKVDGELVMRAYTPSSSDDQLGYFELVVKIYFANQHPRFPEGGKMSQYLEGMAIGDYMEVKGPLGHVHYTGRGSYTLDGTPHSASRISMIAGGTGITPMLQVIKAVLKDPKDTTELSLLYANVSPDDILLREELDALAAKHDNFSVWYTVDKADEGWPFSTGFINEDMVKERLFPAGDDTICCLCGPPPMIKFACLPNLEKLGYKPEQCIQF</sequence>
<evidence type="ECO:0000256" key="16">
    <source>
        <dbReference type="PIRSR" id="PIRSR000233-1"/>
    </source>
</evidence>
<protein>
    <recommendedName>
        <fullName evidence="15">Nitrate reductase</fullName>
    </recommendedName>
</protein>
<evidence type="ECO:0000256" key="4">
    <source>
        <dbReference type="ARBA" id="ARBA00006253"/>
    </source>
</evidence>
<keyword evidence="9 16" id="KW-0479">Metal-binding</keyword>
<dbReference type="PRINTS" id="PR00371">
    <property type="entry name" value="FPNCR"/>
</dbReference>
<comment type="cofactor">
    <cofactor evidence="2">
        <name>FAD</name>
        <dbReference type="ChEBI" id="CHEBI:57692"/>
    </cofactor>
</comment>
<accession>A0A9D4YXN1</accession>
<comment type="function">
    <text evidence="3 15">Nitrate reductase is a key enzyme involved in the first step of nitrate assimilation in plants, fungi and bacteria.</text>
</comment>
<dbReference type="GO" id="GO:0030151">
    <property type="term" value="F:molybdenum ion binding"/>
    <property type="evidence" value="ECO:0007669"/>
    <property type="project" value="InterPro"/>
</dbReference>
<keyword evidence="13 15" id="KW-0534">Nitrate assimilation</keyword>
<dbReference type="InterPro" id="IPR039261">
    <property type="entry name" value="FNR_nucleotide-bd"/>
</dbReference>
<keyword evidence="11" id="KW-0560">Oxidoreductase</keyword>
<dbReference type="FunFam" id="3.90.420.10:FF:000003">
    <property type="entry name" value="Nitrate reductase"/>
    <property type="match status" value="1"/>
</dbReference>
<comment type="similarity">
    <text evidence="4 15">Belongs to the nitrate reductase family.</text>
</comment>
<dbReference type="PRINTS" id="PR00406">
    <property type="entry name" value="CYTB5RDTASE"/>
</dbReference>
<dbReference type="Gene3D" id="2.40.30.10">
    <property type="entry name" value="Translation factors"/>
    <property type="match status" value="1"/>
</dbReference>
<evidence type="ECO:0000256" key="1">
    <source>
        <dbReference type="ARBA" id="ARBA00001971"/>
    </source>
</evidence>
<dbReference type="InterPro" id="IPR005066">
    <property type="entry name" value="MoCF_OxRdtse_dimer"/>
</dbReference>
<dbReference type="Proteomes" id="UP001055712">
    <property type="component" value="Unassembled WGS sequence"/>
</dbReference>
<dbReference type="InterPro" id="IPR017927">
    <property type="entry name" value="FAD-bd_FR_type"/>
</dbReference>
<dbReference type="InterPro" id="IPR000572">
    <property type="entry name" value="OxRdtase_Mopterin-bd_dom"/>
</dbReference>
<feature type="compositionally biased region" description="Low complexity" evidence="17">
    <location>
        <begin position="25"/>
        <end position="40"/>
    </location>
</feature>
<dbReference type="InterPro" id="IPR008335">
    <property type="entry name" value="Mopterin_OxRdtase_euk"/>
</dbReference>
<evidence type="ECO:0000256" key="13">
    <source>
        <dbReference type="ARBA" id="ARBA00023063"/>
    </source>
</evidence>
<reference evidence="20" key="1">
    <citation type="journal article" date="2019" name="Plant J.">
        <title>Chlorella vulgaris genome assembly and annotation reveals the molecular basis for metabolic acclimation to high light conditions.</title>
        <authorList>
            <person name="Cecchin M."/>
            <person name="Marcolungo L."/>
            <person name="Rossato M."/>
            <person name="Girolomoni L."/>
            <person name="Cosentino E."/>
            <person name="Cuine S."/>
            <person name="Li-Beisson Y."/>
            <person name="Delledonne M."/>
            <person name="Ballottari M."/>
        </authorList>
    </citation>
    <scope>NUCLEOTIDE SEQUENCE</scope>
    <source>
        <strain evidence="20">211/11P</strain>
    </source>
</reference>
<dbReference type="InterPro" id="IPR036374">
    <property type="entry name" value="OxRdtase_Mopterin-bd_sf"/>
</dbReference>
<keyword evidence="6 16" id="KW-0500">Molybdenum</keyword>
<comment type="caution">
    <text evidence="20">The sequence shown here is derived from an EMBL/GenBank/DDBJ whole genome shotgun (WGS) entry which is preliminary data.</text>
</comment>
<evidence type="ECO:0000256" key="12">
    <source>
        <dbReference type="ARBA" id="ARBA00023004"/>
    </source>
</evidence>
<dbReference type="CDD" id="cd06183">
    <property type="entry name" value="cyt_b5_reduct_like"/>
    <property type="match status" value="1"/>
</dbReference>
<organism evidence="20 21">
    <name type="scientific">Chlorella vulgaris</name>
    <name type="common">Green alga</name>
    <dbReference type="NCBI Taxonomy" id="3077"/>
    <lineage>
        <taxon>Eukaryota</taxon>
        <taxon>Viridiplantae</taxon>
        <taxon>Chlorophyta</taxon>
        <taxon>core chlorophytes</taxon>
        <taxon>Trebouxiophyceae</taxon>
        <taxon>Chlorellales</taxon>
        <taxon>Chlorellaceae</taxon>
        <taxon>Chlorella clade</taxon>
        <taxon>Chlorella</taxon>
    </lineage>
</organism>
<evidence type="ECO:0000256" key="8">
    <source>
        <dbReference type="ARBA" id="ARBA00022630"/>
    </source>
</evidence>
<dbReference type="InterPro" id="IPR014756">
    <property type="entry name" value="Ig_E-set"/>
</dbReference>
<reference evidence="20" key="2">
    <citation type="submission" date="2020-11" db="EMBL/GenBank/DDBJ databases">
        <authorList>
            <person name="Cecchin M."/>
            <person name="Marcolungo L."/>
            <person name="Rossato M."/>
            <person name="Girolomoni L."/>
            <person name="Cosentino E."/>
            <person name="Cuine S."/>
            <person name="Li-Beisson Y."/>
            <person name="Delledonne M."/>
            <person name="Ballottari M."/>
        </authorList>
    </citation>
    <scope>NUCLEOTIDE SEQUENCE</scope>
    <source>
        <strain evidence="20">211/11P</strain>
        <tissue evidence="20">Whole cell</tissue>
    </source>
</reference>
<dbReference type="EMBL" id="SIDB01000007">
    <property type="protein sequence ID" value="KAI3430844.1"/>
    <property type="molecule type" value="Genomic_DNA"/>
</dbReference>
<dbReference type="PANTHER" id="PTHR19372">
    <property type="entry name" value="SULFITE REDUCTASE"/>
    <property type="match status" value="1"/>
</dbReference>
<dbReference type="FunFam" id="2.40.30.10:FF:000021">
    <property type="entry name" value="NADH-cytochrome b5 reductase"/>
    <property type="match status" value="1"/>
</dbReference>
<dbReference type="GO" id="GO:0050464">
    <property type="term" value="F:nitrate reductase (NADPH) activity"/>
    <property type="evidence" value="ECO:0007669"/>
    <property type="project" value="InterPro"/>
</dbReference>
<evidence type="ECO:0000256" key="2">
    <source>
        <dbReference type="ARBA" id="ARBA00001974"/>
    </source>
</evidence>
<evidence type="ECO:0000259" key="19">
    <source>
        <dbReference type="PROSITE" id="PS51384"/>
    </source>
</evidence>
<evidence type="ECO:0000313" key="21">
    <source>
        <dbReference type="Proteomes" id="UP001055712"/>
    </source>
</evidence>
<evidence type="ECO:0000256" key="5">
    <source>
        <dbReference type="ARBA" id="ARBA00011738"/>
    </source>
</evidence>
<evidence type="ECO:0000256" key="7">
    <source>
        <dbReference type="ARBA" id="ARBA00022617"/>
    </source>
</evidence>
<dbReference type="GO" id="GO:0006790">
    <property type="term" value="P:sulfur compound metabolic process"/>
    <property type="evidence" value="ECO:0007669"/>
    <property type="project" value="TreeGrafter"/>
</dbReference>
<dbReference type="CDD" id="cd02112">
    <property type="entry name" value="eukary_NR_Moco"/>
    <property type="match status" value="1"/>
</dbReference>
<comment type="cofactor">
    <cofactor evidence="16">
        <name>Mo-molybdopterin</name>
        <dbReference type="ChEBI" id="CHEBI:71302"/>
    </cofactor>
    <text evidence="16">Binds 1 Mo-molybdopterin (Mo-MPT) cofactor per subunit.</text>
</comment>
<dbReference type="Gene3D" id="3.90.420.10">
    <property type="entry name" value="Oxidoreductase, molybdopterin-binding domain"/>
    <property type="match status" value="1"/>
</dbReference>
<dbReference type="GO" id="GO:0020037">
    <property type="term" value="F:heme binding"/>
    <property type="evidence" value="ECO:0007669"/>
    <property type="project" value="InterPro"/>
</dbReference>
<evidence type="ECO:0000256" key="14">
    <source>
        <dbReference type="ARBA" id="ARBA00023157"/>
    </source>
</evidence>
<dbReference type="SMART" id="SM01117">
    <property type="entry name" value="Cyt-b5"/>
    <property type="match status" value="1"/>
</dbReference>
<evidence type="ECO:0000256" key="3">
    <source>
        <dbReference type="ARBA" id="ARBA00003838"/>
    </source>
</evidence>
<comment type="cofactor">
    <cofactor evidence="1">
        <name>heme</name>
        <dbReference type="ChEBI" id="CHEBI:30413"/>
    </cofactor>
</comment>
<evidence type="ECO:0000256" key="17">
    <source>
        <dbReference type="SAM" id="MobiDB-lite"/>
    </source>
</evidence>
<dbReference type="PRINTS" id="PR00363">
    <property type="entry name" value="CYTOCHROMEB5"/>
</dbReference>
<dbReference type="Pfam" id="PF00175">
    <property type="entry name" value="NAD_binding_1"/>
    <property type="match status" value="1"/>
</dbReference>
<dbReference type="PROSITE" id="PS51384">
    <property type="entry name" value="FAD_FR"/>
    <property type="match status" value="1"/>
</dbReference>
<dbReference type="InterPro" id="IPR001709">
    <property type="entry name" value="Flavoprot_Pyr_Nucl_cyt_Rdtase"/>
</dbReference>
<dbReference type="InterPro" id="IPR001199">
    <property type="entry name" value="Cyt_B5-like_heme/steroid-bd"/>
</dbReference>
<dbReference type="Pfam" id="PF00174">
    <property type="entry name" value="Oxidored_molyb"/>
    <property type="match status" value="1"/>
</dbReference>
<feature type="region of interest" description="Disordered" evidence="17">
    <location>
        <begin position="1"/>
        <end position="20"/>
    </location>
</feature>
<keyword evidence="8" id="KW-0285">Flavoprotein</keyword>
<comment type="subunit">
    <text evidence="5">Homodimer.</text>
</comment>
<dbReference type="PRINTS" id="PR00407">
    <property type="entry name" value="EUMOPTERIN"/>
</dbReference>
<evidence type="ECO:0000256" key="15">
    <source>
        <dbReference type="PIRNR" id="PIRNR000233"/>
    </source>
</evidence>
<dbReference type="AlphaFoldDB" id="A0A9D4YXN1"/>
<dbReference type="GO" id="GO:0043546">
    <property type="term" value="F:molybdopterin cofactor binding"/>
    <property type="evidence" value="ECO:0007669"/>
    <property type="project" value="TreeGrafter"/>
</dbReference>
<dbReference type="Gene3D" id="2.60.40.650">
    <property type="match status" value="1"/>
</dbReference>
<evidence type="ECO:0000256" key="9">
    <source>
        <dbReference type="ARBA" id="ARBA00022723"/>
    </source>
</evidence>
<evidence type="ECO:0000256" key="6">
    <source>
        <dbReference type="ARBA" id="ARBA00022505"/>
    </source>
</evidence>
<proteinExistence type="inferred from homology"/>
<dbReference type="PROSITE" id="PS00191">
    <property type="entry name" value="CYTOCHROME_B5_1"/>
    <property type="match status" value="1"/>
</dbReference>
<dbReference type="InterPro" id="IPR001433">
    <property type="entry name" value="OxRdtase_FAD/NAD-bd"/>
</dbReference>
<keyword evidence="21" id="KW-1185">Reference proteome</keyword>
<dbReference type="SUPFAM" id="SSF63380">
    <property type="entry name" value="Riboflavin synthase domain-like"/>
    <property type="match status" value="1"/>
</dbReference>
<evidence type="ECO:0000256" key="10">
    <source>
        <dbReference type="ARBA" id="ARBA00022827"/>
    </source>
</evidence>
<feature type="region of interest" description="Disordered" evidence="17">
    <location>
        <begin position="25"/>
        <end position="55"/>
    </location>
</feature>
<keyword evidence="12" id="KW-0408">Iron</keyword>
<feature type="domain" description="Cytochrome b5 heme-binding" evidence="18">
    <location>
        <begin position="502"/>
        <end position="577"/>
    </location>
</feature>
<dbReference type="PIRSF" id="PIRSF000233">
    <property type="entry name" value="Nitr_rd_NADH"/>
    <property type="match status" value="1"/>
</dbReference>
<dbReference type="InterPro" id="IPR018506">
    <property type="entry name" value="Cyt_B5_heme-BS"/>
</dbReference>
<dbReference type="InterPro" id="IPR008333">
    <property type="entry name" value="Cbr1-like_FAD-bd_dom"/>
</dbReference>
<dbReference type="FunFam" id="3.40.50.80:FF:000025">
    <property type="entry name" value="Nitrate reductase [NADH]"/>
    <property type="match status" value="1"/>
</dbReference>
<dbReference type="PANTHER" id="PTHR19372:SF7">
    <property type="entry name" value="SULFITE OXIDASE, MITOCHONDRIAL"/>
    <property type="match status" value="1"/>
</dbReference>
<name>A0A9D4YXN1_CHLVU</name>
<dbReference type="SUPFAM" id="SSF81296">
    <property type="entry name" value="E set domains"/>
    <property type="match status" value="1"/>
</dbReference>
<keyword evidence="14" id="KW-1015">Disulfide bond</keyword>
<evidence type="ECO:0000313" key="20">
    <source>
        <dbReference type="EMBL" id="KAI3430844.1"/>
    </source>
</evidence>
<gene>
    <name evidence="20" type="ORF">D9Q98_009255</name>
</gene>
<keyword evidence="7" id="KW-0349">Heme</keyword>
<dbReference type="PROSITE" id="PS50255">
    <property type="entry name" value="CYTOCHROME_B5_2"/>
    <property type="match status" value="1"/>
</dbReference>
<dbReference type="Pfam" id="PF03404">
    <property type="entry name" value="Mo-co_dimer"/>
    <property type="match status" value="1"/>
</dbReference>
<dbReference type="Gene3D" id="3.40.50.80">
    <property type="entry name" value="Nucleotide-binding domain of ferredoxin-NADP reductase (FNR) module"/>
    <property type="match status" value="1"/>
</dbReference>
<feature type="binding site" evidence="16">
    <location>
        <position position="163"/>
    </location>
    <ligand>
        <name>Mo-molybdopterin</name>
        <dbReference type="ChEBI" id="CHEBI:71302"/>
    </ligand>
    <ligandPart>
        <name>Mo</name>
        <dbReference type="ChEBI" id="CHEBI:28685"/>
    </ligandPart>
</feature>
<feature type="domain" description="FAD-binding FR-type" evidence="19">
    <location>
        <begin position="623"/>
        <end position="735"/>
    </location>
</feature>
<dbReference type="SUPFAM" id="SSF56524">
    <property type="entry name" value="Oxidoreductase molybdopterin-binding domain"/>
    <property type="match status" value="1"/>
</dbReference>
<dbReference type="GO" id="GO:0006809">
    <property type="term" value="P:nitric oxide biosynthetic process"/>
    <property type="evidence" value="ECO:0007669"/>
    <property type="project" value="InterPro"/>
</dbReference>
<dbReference type="OrthoDB" id="432685at2759"/>